<dbReference type="OrthoDB" id="254858at2"/>
<dbReference type="AlphaFoldDB" id="A0A517PTV6"/>
<evidence type="ECO:0000256" key="1">
    <source>
        <dbReference type="SAM" id="Phobius"/>
    </source>
</evidence>
<keyword evidence="1" id="KW-1133">Transmembrane helix</keyword>
<accession>A0A517PTV6</accession>
<dbReference type="Gene3D" id="3.30.700.10">
    <property type="entry name" value="Glycoprotein, Type 4 Pilin"/>
    <property type="match status" value="1"/>
</dbReference>
<proteinExistence type="predicted"/>
<dbReference type="InterPro" id="IPR011453">
    <property type="entry name" value="DUF1559"/>
</dbReference>
<reference evidence="3 4" key="1">
    <citation type="submission" date="2019-02" db="EMBL/GenBank/DDBJ databases">
        <title>Deep-cultivation of Planctomycetes and their phenomic and genomic characterization uncovers novel biology.</title>
        <authorList>
            <person name="Wiegand S."/>
            <person name="Jogler M."/>
            <person name="Boedeker C."/>
            <person name="Pinto D."/>
            <person name="Vollmers J."/>
            <person name="Rivas-Marin E."/>
            <person name="Kohn T."/>
            <person name="Peeters S.H."/>
            <person name="Heuer A."/>
            <person name="Rast P."/>
            <person name="Oberbeckmann S."/>
            <person name="Bunk B."/>
            <person name="Jeske O."/>
            <person name="Meyerdierks A."/>
            <person name="Storesund J.E."/>
            <person name="Kallscheuer N."/>
            <person name="Luecker S."/>
            <person name="Lage O.M."/>
            <person name="Pohl T."/>
            <person name="Merkel B.J."/>
            <person name="Hornburger P."/>
            <person name="Mueller R.-W."/>
            <person name="Bruemmer F."/>
            <person name="Labrenz M."/>
            <person name="Spormann A.M."/>
            <person name="Op den Camp H."/>
            <person name="Overmann J."/>
            <person name="Amann R."/>
            <person name="Jetten M.S.M."/>
            <person name="Mascher T."/>
            <person name="Medema M.H."/>
            <person name="Devos D.P."/>
            <person name="Kaster A.-K."/>
            <person name="Ovreas L."/>
            <person name="Rohde M."/>
            <person name="Galperin M.Y."/>
            <person name="Jogler C."/>
        </authorList>
    </citation>
    <scope>NUCLEOTIDE SEQUENCE [LARGE SCALE GENOMIC DNA]</scope>
    <source>
        <strain evidence="3 4">HG66A1</strain>
    </source>
</reference>
<dbReference type="EMBL" id="CP036266">
    <property type="protein sequence ID" value="QDT22815.1"/>
    <property type="molecule type" value="Genomic_DNA"/>
</dbReference>
<evidence type="ECO:0000313" key="4">
    <source>
        <dbReference type="Proteomes" id="UP000320421"/>
    </source>
</evidence>
<name>A0A517PTV6_9PLAN</name>
<organism evidence="3 4">
    <name type="scientific">Gimesia chilikensis</name>
    <dbReference type="NCBI Taxonomy" id="2605989"/>
    <lineage>
        <taxon>Bacteria</taxon>
        <taxon>Pseudomonadati</taxon>
        <taxon>Planctomycetota</taxon>
        <taxon>Planctomycetia</taxon>
        <taxon>Planctomycetales</taxon>
        <taxon>Planctomycetaceae</taxon>
        <taxon>Gimesia</taxon>
    </lineage>
</organism>
<keyword evidence="4" id="KW-1185">Reference proteome</keyword>
<keyword evidence="1" id="KW-0812">Transmembrane</keyword>
<dbReference type="PROSITE" id="PS00409">
    <property type="entry name" value="PROKAR_NTER_METHYL"/>
    <property type="match status" value="1"/>
</dbReference>
<dbReference type="Proteomes" id="UP000320421">
    <property type="component" value="Chromosome"/>
</dbReference>
<dbReference type="PANTHER" id="PTHR30093:SF2">
    <property type="entry name" value="TYPE II SECRETION SYSTEM PROTEIN H"/>
    <property type="match status" value="1"/>
</dbReference>
<dbReference type="PANTHER" id="PTHR30093">
    <property type="entry name" value="GENERAL SECRETION PATHWAY PROTEIN G"/>
    <property type="match status" value="1"/>
</dbReference>
<feature type="transmembrane region" description="Helical" evidence="1">
    <location>
        <begin position="21"/>
        <end position="39"/>
    </location>
</feature>
<dbReference type="RefSeq" id="WP_145189273.1">
    <property type="nucleotide sequence ID" value="NZ_CP036266.1"/>
</dbReference>
<dbReference type="SUPFAM" id="SSF54523">
    <property type="entry name" value="Pili subunits"/>
    <property type="match status" value="1"/>
</dbReference>
<dbReference type="InterPro" id="IPR027558">
    <property type="entry name" value="Pre_pil_HX9DG_C"/>
</dbReference>
<gene>
    <name evidence="3" type="primary">xcpT_42</name>
    <name evidence="3" type="ORF">HG66A1_46260</name>
</gene>
<dbReference type="NCBIfam" id="TIGR04294">
    <property type="entry name" value="pre_pil_HX9DG"/>
    <property type="match status" value="1"/>
</dbReference>
<dbReference type="InterPro" id="IPR012902">
    <property type="entry name" value="N_methyl_site"/>
</dbReference>
<dbReference type="Pfam" id="PF07963">
    <property type="entry name" value="N_methyl"/>
    <property type="match status" value="1"/>
</dbReference>
<keyword evidence="1" id="KW-0472">Membrane</keyword>
<evidence type="ECO:0000313" key="3">
    <source>
        <dbReference type="EMBL" id="QDT22815.1"/>
    </source>
</evidence>
<evidence type="ECO:0000259" key="2">
    <source>
        <dbReference type="Pfam" id="PF07596"/>
    </source>
</evidence>
<protein>
    <submittedName>
        <fullName evidence="3">Type II secretion system protein G</fullName>
    </submittedName>
</protein>
<sequence>MAQRSQESRMFGRRGFTLIELLVVIAIIAILIALLLPAVQQAREAARRSQCKNNLKQIGLALHNYLSAYTAFPPAFCAGPGGGTFTEGGQWSIHARILPFADGANLFNNIDFTRSYENQSDPSIAYTRIPFLLCPSEVNDKIRPDSSGNPEHYPISYGYNGGTWRVFTNSSLSGGDGAFFPNSKTKPRDFTDGTSNTLCFAEVKAFTAYNRDGDAGTSTVPSVAGDVEALISGGGSNKANSGHTEWVDGRVHQTGFTTTLPPNTKVAVPGAGGGAIDAGDYTSCREAKSCTGPTYAAVTARSYHIGTVHALMVDGAVRSISENIDLGTYRALSTRSGGEVIGEF</sequence>
<dbReference type="Pfam" id="PF07596">
    <property type="entry name" value="SBP_bac_10"/>
    <property type="match status" value="1"/>
</dbReference>
<dbReference type="InterPro" id="IPR045584">
    <property type="entry name" value="Pilin-like"/>
</dbReference>
<feature type="domain" description="DUF1559" evidence="2">
    <location>
        <begin position="40"/>
        <end position="326"/>
    </location>
</feature>
<dbReference type="NCBIfam" id="TIGR02532">
    <property type="entry name" value="IV_pilin_GFxxxE"/>
    <property type="match status" value="1"/>
</dbReference>